<reference evidence="6 7" key="1">
    <citation type="submission" date="2019-03" db="EMBL/GenBank/DDBJ databases">
        <authorList>
            <person name="Kim M.K.M."/>
        </authorList>
    </citation>
    <scope>NUCLEOTIDE SEQUENCE [LARGE SCALE GENOMIC DNA]</scope>
    <source>
        <strain evidence="6 7">17J68-12</strain>
    </source>
</reference>
<dbReference type="InterPro" id="IPR037012">
    <property type="entry name" value="NanQ/TabA/YiaL_sf"/>
</dbReference>
<proteinExistence type="inferred from homology"/>
<dbReference type="EMBL" id="SJZI01000042">
    <property type="protein sequence ID" value="TCJ14234.1"/>
    <property type="molecule type" value="Genomic_DNA"/>
</dbReference>
<protein>
    <submittedName>
        <fullName evidence="6">DUF386 family protein</fullName>
    </submittedName>
</protein>
<dbReference type="OrthoDB" id="9795222at2"/>
<dbReference type="Pfam" id="PF00295">
    <property type="entry name" value="Glyco_hydro_28"/>
    <property type="match status" value="1"/>
</dbReference>
<feature type="chain" id="PRO_5020532727" evidence="5">
    <location>
        <begin position="20"/>
        <end position="658"/>
    </location>
</feature>
<name>A0A4R1BB94_9BACT</name>
<dbReference type="SUPFAM" id="SSF51197">
    <property type="entry name" value="Clavaminate synthase-like"/>
    <property type="match status" value="1"/>
</dbReference>
<evidence type="ECO:0000256" key="2">
    <source>
        <dbReference type="ARBA" id="ARBA00022801"/>
    </source>
</evidence>
<dbReference type="InterPro" id="IPR051801">
    <property type="entry name" value="GH28_Enzymes"/>
</dbReference>
<organism evidence="6 7">
    <name type="scientific">Flaviaesturariibacter flavus</name>
    <dbReference type="NCBI Taxonomy" id="2502780"/>
    <lineage>
        <taxon>Bacteria</taxon>
        <taxon>Pseudomonadati</taxon>
        <taxon>Bacteroidota</taxon>
        <taxon>Chitinophagia</taxon>
        <taxon>Chitinophagales</taxon>
        <taxon>Chitinophagaceae</taxon>
        <taxon>Flaviaestuariibacter</taxon>
    </lineage>
</organism>
<gene>
    <name evidence="6" type="ORF">EPD60_09520</name>
</gene>
<keyword evidence="7" id="KW-1185">Reference proteome</keyword>
<keyword evidence="2 4" id="KW-0378">Hydrolase</keyword>
<sequence>MLKPILFSVSLFVLTAVSAQQQAKNEAYYVKAAPFRMTVPVVPVFSAKQFLVTAYGAKGDGQQLNTAAFAKAITACVAAGGGRVVVPAGLWLTGPIELKSGVNLVVERGAIVQFTADRTQYPLEKIGGSSSLQVRPPIFAYKAKNVGITGEGILDGAGENWRPVKKDKVTASQWSAFTKSGVVSPDGKVWWPSAEAMNGENYLRTVKKEGATPEDYKPARDFLRPHLVQLSNCENILVEGVTIRNSPKFVFYPTNSANLTMRNVTIFNEEWAQNGDGIDISACRNVLLYKCTVSAGDDGICMKSSSSPGQAAPRLENVVIAGCTVYRAHGGFVIGSNTDGGMNNIFVKDCNFIGTDIGVRVKSNAGRGGLVHNIYVQDVFMSDIQKEAISFDTYYEDVVAGKEAKDVKTTATDKVPDFRDFYISNVFCRGAKTAVAITGLPYAPVQKINFNNVVIAASKGYVAKDAKDIVFKNSKVILPGGRARDLPDAVASTNADPFAGLAMKPHASVNRTEFELQYAANKELWDKAIEFLRSTKLSELAPGKYPIAGDSVFASVTLGPDKAFEATKWEAHRKYIDLQYIISGKEKMGVAPLSEAKETMAYNETKDVANYEAEGAFHVADPTQFFLFFPQDVHRPNIKVEEGDVRKIVIKIRAAPAP</sequence>
<evidence type="ECO:0000256" key="4">
    <source>
        <dbReference type="RuleBase" id="RU361169"/>
    </source>
</evidence>
<evidence type="ECO:0000256" key="1">
    <source>
        <dbReference type="ARBA" id="ARBA00008834"/>
    </source>
</evidence>
<feature type="signal peptide" evidence="5">
    <location>
        <begin position="1"/>
        <end position="19"/>
    </location>
</feature>
<dbReference type="SMART" id="SM00710">
    <property type="entry name" value="PbH1"/>
    <property type="match status" value="6"/>
</dbReference>
<evidence type="ECO:0000256" key="3">
    <source>
        <dbReference type="ARBA" id="ARBA00023295"/>
    </source>
</evidence>
<comment type="similarity">
    <text evidence="1 4">Belongs to the glycosyl hydrolase 28 family.</text>
</comment>
<evidence type="ECO:0000313" key="6">
    <source>
        <dbReference type="EMBL" id="TCJ14234.1"/>
    </source>
</evidence>
<dbReference type="Gene3D" id="2.60.120.370">
    <property type="entry name" value="YhcH/YjgK/YiaL"/>
    <property type="match status" value="1"/>
</dbReference>
<dbReference type="PANTHER" id="PTHR31339:SF9">
    <property type="entry name" value="PLASMIN AND FIBRONECTIN-BINDING PROTEIN A"/>
    <property type="match status" value="1"/>
</dbReference>
<keyword evidence="3 4" id="KW-0326">Glycosidase</keyword>
<dbReference type="InterPro" id="IPR011050">
    <property type="entry name" value="Pectin_lyase_fold/virulence"/>
</dbReference>
<dbReference type="SUPFAM" id="SSF51126">
    <property type="entry name" value="Pectin lyase-like"/>
    <property type="match status" value="1"/>
</dbReference>
<dbReference type="InterPro" id="IPR006626">
    <property type="entry name" value="PbH1"/>
</dbReference>
<comment type="caution">
    <text evidence="6">The sequence shown here is derived from an EMBL/GenBank/DDBJ whole genome shotgun (WGS) entry which is preliminary data.</text>
</comment>
<evidence type="ECO:0000256" key="5">
    <source>
        <dbReference type="SAM" id="SignalP"/>
    </source>
</evidence>
<dbReference type="Proteomes" id="UP000295334">
    <property type="component" value="Unassembled WGS sequence"/>
</dbReference>
<dbReference type="Gene3D" id="2.160.20.10">
    <property type="entry name" value="Single-stranded right-handed beta-helix, Pectin lyase-like"/>
    <property type="match status" value="1"/>
</dbReference>
<dbReference type="RefSeq" id="WP_131449161.1">
    <property type="nucleotide sequence ID" value="NZ_SJZI01000042.1"/>
</dbReference>
<dbReference type="Pfam" id="PF04074">
    <property type="entry name" value="DUF386"/>
    <property type="match status" value="1"/>
</dbReference>
<dbReference type="PANTHER" id="PTHR31339">
    <property type="entry name" value="PECTIN LYASE-RELATED"/>
    <property type="match status" value="1"/>
</dbReference>
<dbReference type="NCBIfam" id="TIGR00022">
    <property type="entry name" value="YhcH/YjgK/YiaL family protein"/>
    <property type="match status" value="1"/>
</dbReference>
<dbReference type="InterPro" id="IPR004375">
    <property type="entry name" value="NanQ/TabA/YiaL"/>
</dbReference>
<dbReference type="GO" id="GO:0005975">
    <property type="term" value="P:carbohydrate metabolic process"/>
    <property type="evidence" value="ECO:0007669"/>
    <property type="project" value="InterPro"/>
</dbReference>
<keyword evidence="5" id="KW-0732">Signal</keyword>
<evidence type="ECO:0000313" key="7">
    <source>
        <dbReference type="Proteomes" id="UP000295334"/>
    </source>
</evidence>
<dbReference type="AlphaFoldDB" id="A0A4R1BB94"/>
<accession>A0A4R1BB94</accession>
<dbReference type="InterPro" id="IPR012334">
    <property type="entry name" value="Pectin_lyas_fold"/>
</dbReference>
<dbReference type="InterPro" id="IPR000743">
    <property type="entry name" value="Glyco_hydro_28"/>
</dbReference>
<dbReference type="GO" id="GO:0004650">
    <property type="term" value="F:polygalacturonase activity"/>
    <property type="evidence" value="ECO:0007669"/>
    <property type="project" value="InterPro"/>
</dbReference>